<dbReference type="GO" id="GO:0003723">
    <property type="term" value="F:RNA binding"/>
    <property type="evidence" value="ECO:0007669"/>
    <property type="project" value="TreeGrafter"/>
</dbReference>
<reference evidence="4 5" key="1">
    <citation type="submission" date="2015-05" db="EMBL/GenBank/DDBJ databases">
        <title>Distinctive expansion of gene families associated with plant cell wall degradation and secondary metabolism in the genomes of grapevine trunk pathogens.</title>
        <authorList>
            <person name="Lawrence D.P."/>
            <person name="Travadon R."/>
            <person name="Rolshausen P.E."/>
            <person name="Baumgartner K."/>
        </authorList>
    </citation>
    <scope>NUCLEOTIDE SEQUENCE [LARGE SCALE GENOMIC DNA]</scope>
    <source>
        <strain evidence="4">UCRPC4</strain>
    </source>
</reference>
<dbReference type="PANTHER" id="PTHR23148:SF0">
    <property type="entry name" value="SERINE_ARGININE REPETITIVE MATRIX PROTEIN 1"/>
    <property type="match status" value="1"/>
</dbReference>
<organism evidence="4 5">
    <name type="scientific">Phaeomoniella chlamydospora</name>
    <name type="common">Phaeoacremonium chlamydosporum</name>
    <dbReference type="NCBI Taxonomy" id="158046"/>
    <lineage>
        <taxon>Eukaryota</taxon>
        <taxon>Fungi</taxon>
        <taxon>Dikarya</taxon>
        <taxon>Ascomycota</taxon>
        <taxon>Pezizomycotina</taxon>
        <taxon>Eurotiomycetes</taxon>
        <taxon>Chaetothyriomycetidae</taxon>
        <taxon>Phaeomoniellales</taxon>
        <taxon>Phaeomoniellaceae</taxon>
        <taxon>Phaeomoniella</taxon>
    </lineage>
</organism>
<gene>
    <name evidence="4" type="ORF">UCRPC4_g02019</name>
</gene>
<dbReference type="EMBL" id="LCWF01000048">
    <property type="protein sequence ID" value="KKY25139.1"/>
    <property type="molecule type" value="Genomic_DNA"/>
</dbReference>
<dbReference type="SUPFAM" id="SSF101233">
    <property type="entry name" value="PWI domain"/>
    <property type="match status" value="1"/>
</dbReference>
<proteinExistence type="predicted"/>
<name>A0A0G2ESD0_PHACM</name>
<dbReference type="Gene3D" id="1.20.1390.10">
    <property type="entry name" value="PWI domain"/>
    <property type="match status" value="1"/>
</dbReference>
<feature type="region of interest" description="Disordered" evidence="2">
    <location>
        <begin position="231"/>
        <end position="255"/>
    </location>
</feature>
<dbReference type="GO" id="GO:0048024">
    <property type="term" value="P:regulation of mRNA splicing, via spliceosome"/>
    <property type="evidence" value="ECO:0007669"/>
    <property type="project" value="TreeGrafter"/>
</dbReference>
<dbReference type="GO" id="GO:0005681">
    <property type="term" value="C:spliceosomal complex"/>
    <property type="evidence" value="ECO:0007669"/>
    <property type="project" value="TreeGrafter"/>
</dbReference>
<protein>
    <submittedName>
        <fullName evidence="4">Putative pwi domain mrna processing</fullName>
    </submittedName>
</protein>
<dbReference type="InterPro" id="IPR036483">
    <property type="entry name" value="PWI_dom_sf"/>
</dbReference>
<evidence type="ECO:0000313" key="4">
    <source>
        <dbReference type="EMBL" id="KKY25139.1"/>
    </source>
</evidence>
<evidence type="ECO:0000313" key="5">
    <source>
        <dbReference type="Proteomes" id="UP000053317"/>
    </source>
</evidence>
<accession>A0A0G2ESD0</accession>
<dbReference type="PANTHER" id="PTHR23148">
    <property type="entry name" value="SERINE/ARGININE REGULATED NUCLEAR MATRIX PROTEIN"/>
    <property type="match status" value="1"/>
</dbReference>
<dbReference type="AlphaFoldDB" id="A0A0G2ESD0"/>
<evidence type="ECO:0000256" key="1">
    <source>
        <dbReference type="ARBA" id="ARBA00022664"/>
    </source>
</evidence>
<feature type="domain" description="PWI" evidence="3">
    <location>
        <begin position="12"/>
        <end position="111"/>
    </location>
</feature>
<evidence type="ECO:0000256" key="2">
    <source>
        <dbReference type="SAM" id="MobiDB-lite"/>
    </source>
</evidence>
<dbReference type="InterPro" id="IPR002483">
    <property type="entry name" value="PWI_dom"/>
</dbReference>
<sequence>MATSVDAKLLKQTKFPPEFTKKVDMQKVNIEVMKKWIAGKISEILGNEDDVVIELCFNLLEGSRFPDIKVLQIQLTGFLDKDTAKFCKELWNLCLSAQSNPQGVPKELLEAKKLELIQEKIDAQKAADQARHRNVRGLRGDEEGVVGGAEAVSAVIISTAVEEIRGPLHQDVDAHLIDLIGVVPRQDAILTPTCLRQVVVTIGLSNVDLPLLLPDRFQGLPPYLAHRQGDWAEDGETIPLQEPEDEVRHDRKRPS</sequence>
<dbReference type="PROSITE" id="PS51025">
    <property type="entry name" value="PWI"/>
    <property type="match status" value="1"/>
</dbReference>
<keyword evidence="5" id="KW-1185">Reference proteome</keyword>
<dbReference type="Proteomes" id="UP000053317">
    <property type="component" value="Unassembled WGS sequence"/>
</dbReference>
<reference evidence="4 5" key="2">
    <citation type="submission" date="2015-05" db="EMBL/GenBank/DDBJ databases">
        <authorList>
            <person name="Morales-Cruz A."/>
            <person name="Amrine K.C."/>
            <person name="Cantu D."/>
        </authorList>
    </citation>
    <scope>NUCLEOTIDE SEQUENCE [LARGE SCALE GENOMIC DNA]</scope>
    <source>
        <strain evidence="4">UCRPC4</strain>
    </source>
</reference>
<evidence type="ECO:0000259" key="3">
    <source>
        <dbReference type="PROSITE" id="PS51025"/>
    </source>
</evidence>
<dbReference type="OrthoDB" id="163257at2759"/>
<dbReference type="SMART" id="SM00311">
    <property type="entry name" value="PWI"/>
    <property type="match status" value="1"/>
</dbReference>
<keyword evidence="1" id="KW-0507">mRNA processing</keyword>
<dbReference type="InterPro" id="IPR052225">
    <property type="entry name" value="Ser/Arg_repetitive_matrix"/>
</dbReference>
<dbReference type="Pfam" id="PF01480">
    <property type="entry name" value="PWI"/>
    <property type="match status" value="1"/>
</dbReference>
<comment type="caution">
    <text evidence="4">The sequence shown here is derived from an EMBL/GenBank/DDBJ whole genome shotgun (WGS) entry which is preliminary data.</text>
</comment>
<dbReference type="GO" id="GO:0006397">
    <property type="term" value="P:mRNA processing"/>
    <property type="evidence" value="ECO:0007669"/>
    <property type="project" value="UniProtKB-KW"/>
</dbReference>